<dbReference type="STRING" id="1121919.SAMN02745975_01605"/>
<dbReference type="EMBL" id="FQZV01000018">
    <property type="protein sequence ID" value="SHJ24640.1"/>
    <property type="molecule type" value="Genomic_DNA"/>
</dbReference>
<dbReference type="Proteomes" id="UP000184536">
    <property type="component" value="Unassembled WGS sequence"/>
</dbReference>
<evidence type="ECO:0000313" key="2">
    <source>
        <dbReference type="EMBL" id="SHJ24640.1"/>
    </source>
</evidence>
<gene>
    <name evidence="2" type="ORF">SAMN02745975_01605</name>
</gene>
<proteinExistence type="predicted"/>
<dbReference type="Pfam" id="PF14207">
    <property type="entry name" value="DpnD-PcfM"/>
    <property type="match status" value="1"/>
</dbReference>
<sequence length="72" mass="8594">MKIYQVEIKETLSMTIEIQAENAQQAEEMIREAYSNQEYILDAENFTGVDFITTEKEMDVRNRNQRHHGQER</sequence>
<evidence type="ECO:0000259" key="1">
    <source>
        <dbReference type="Pfam" id="PF14207"/>
    </source>
</evidence>
<dbReference type="RefSeq" id="WP_110940780.1">
    <property type="nucleotide sequence ID" value="NZ_FQZV01000018.1"/>
</dbReference>
<organism evidence="2 3">
    <name type="scientific">Geosporobacter subterraneus DSM 17957</name>
    <dbReference type="NCBI Taxonomy" id="1121919"/>
    <lineage>
        <taxon>Bacteria</taxon>
        <taxon>Bacillati</taxon>
        <taxon>Bacillota</taxon>
        <taxon>Clostridia</taxon>
        <taxon>Peptostreptococcales</taxon>
        <taxon>Thermotaleaceae</taxon>
        <taxon>Geosporobacter</taxon>
    </lineage>
</organism>
<dbReference type="AlphaFoldDB" id="A0A1M6HQY9"/>
<feature type="domain" description="DpnD/PcfM-like C-terminal" evidence="1">
    <location>
        <begin position="4"/>
        <end position="47"/>
    </location>
</feature>
<keyword evidence="3" id="KW-1185">Reference proteome</keyword>
<name>A0A1M6HQY9_9FIRM</name>
<dbReference type="OrthoDB" id="9813511at2"/>
<dbReference type="InterPro" id="IPR025575">
    <property type="entry name" value="DpnD/PcfM_C"/>
</dbReference>
<accession>A0A1M6HQY9</accession>
<evidence type="ECO:0000313" key="3">
    <source>
        <dbReference type="Proteomes" id="UP000184536"/>
    </source>
</evidence>
<protein>
    <submittedName>
        <fullName evidence="2">DpnD/PcfM-like protein</fullName>
    </submittedName>
</protein>
<reference evidence="3" key="1">
    <citation type="submission" date="2016-11" db="EMBL/GenBank/DDBJ databases">
        <authorList>
            <person name="Varghese N."/>
            <person name="Submissions S."/>
        </authorList>
    </citation>
    <scope>NUCLEOTIDE SEQUENCE [LARGE SCALE GENOMIC DNA]</scope>
    <source>
        <strain evidence="3">DSM 17957</strain>
    </source>
</reference>